<name>S0ASB2_FERAC</name>
<evidence type="ECO:0000313" key="3">
    <source>
        <dbReference type="EMBL" id="AGO61866.1"/>
    </source>
</evidence>
<dbReference type="AlphaFoldDB" id="S0ASB2"/>
<reference evidence="3 4" key="1">
    <citation type="journal article" date="2007" name="Proc. Natl. Acad. Sci. U.S.A.">
        <title>Genome dynamics in a natural archaeal population.</title>
        <authorList>
            <person name="Allen E.E."/>
            <person name="Tyson G.W."/>
            <person name="Whitaker R.J."/>
            <person name="Detter J.C."/>
            <person name="Richardson P.M."/>
            <person name="Banfield J.F."/>
        </authorList>
    </citation>
    <scope>NUCLEOTIDE SEQUENCE [LARGE SCALE GENOMIC DNA]</scope>
    <source>
        <strain evidence="4">fer1</strain>
    </source>
</reference>
<dbReference type="PANTHER" id="PTHR23521:SF3">
    <property type="entry name" value="MFS TRANSPORTER"/>
    <property type="match status" value="1"/>
</dbReference>
<dbReference type="PANTHER" id="PTHR23521">
    <property type="entry name" value="TRANSPORTER MFS SUPERFAMILY"/>
    <property type="match status" value="1"/>
</dbReference>
<keyword evidence="1" id="KW-0812">Transmembrane</keyword>
<dbReference type="PROSITE" id="PS50850">
    <property type="entry name" value="MFS"/>
    <property type="match status" value="1"/>
</dbReference>
<keyword evidence="1" id="KW-1133">Transmembrane helix</keyword>
<dbReference type="GO" id="GO:0022857">
    <property type="term" value="F:transmembrane transporter activity"/>
    <property type="evidence" value="ECO:0007669"/>
    <property type="project" value="InterPro"/>
</dbReference>
<protein>
    <recommendedName>
        <fullName evidence="2">Major facilitator superfamily (MFS) profile domain-containing protein</fullName>
    </recommendedName>
</protein>
<feature type="domain" description="Major facilitator superfamily (MFS) profile" evidence="2">
    <location>
        <begin position="10"/>
        <end position="400"/>
    </location>
</feature>
<sequence length="407" mass="44783">MEAKKYKWFVLIIMSVSELMVMSLWFSASTIAPELEPVWGISGLGTLIVTLMVQIGFVLGALISATLGLADKVNPRKLFTFSSIMSAIFTLLFVLLYRHFLIEMVLMLSTGIMMAGVYPVAVLIVSSWFPTRRGLALGIVIAGLTLGTALPHIILDLPFITEWRALMEFSSLLSILGGAMVLFALHDDKNQIKAPKFKWDTIKQIIKNKPVMLANFGYFGHMWELYAMWTWIPIFLLSSFAFYYTGSRLLFITGIASFSIIGLSGVTGSVLGGVISDRIGRTLSTSIYLSISGTAAILIGLTYRAVPYITIILGIVWGITAIADSAQFSTAVTELSNDAIRGSALTFQMAVGFLITVGSIYAIDILRNIVGWHWAFSFLSIGAFAGMISMIRLRYKKESLLMCHGKR</sequence>
<dbReference type="GeneID" id="16026080"/>
<feature type="transmembrane region" description="Helical" evidence="1">
    <location>
        <begin position="166"/>
        <end position="185"/>
    </location>
</feature>
<organism evidence="3 4">
    <name type="scientific">Ferroplasma acidarmanus Fer1</name>
    <dbReference type="NCBI Taxonomy" id="333146"/>
    <lineage>
        <taxon>Archaea</taxon>
        <taxon>Methanobacteriati</taxon>
        <taxon>Thermoplasmatota</taxon>
        <taxon>Thermoplasmata</taxon>
        <taxon>Thermoplasmatales</taxon>
        <taxon>Ferroplasmaceae</taxon>
        <taxon>Ferroplasma</taxon>
    </lineage>
</organism>
<dbReference type="HOGENOM" id="CLU_056365_0_0_2"/>
<dbReference type="SUPFAM" id="SSF103473">
    <property type="entry name" value="MFS general substrate transporter"/>
    <property type="match status" value="1"/>
</dbReference>
<dbReference type="InterPro" id="IPR036259">
    <property type="entry name" value="MFS_trans_sf"/>
</dbReference>
<feature type="transmembrane region" description="Helical" evidence="1">
    <location>
        <begin position="369"/>
        <end position="391"/>
    </location>
</feature>
<proteinExistence type="predicted"/>
<feature type="transmembrane region" description="Helical" evidence="1">
    <location>
        <begin position="287"/>
        <end position="305"/>
    </location>
</feature>
<dbReference type="KEGG" id="fac:FACI_IFERC01G1890"/>
<dbReference type="InterPro" id="IPR011701">
    <property type="entry name" value="MFS"/>
</dbReference>
<dbReference type="InterPro" id="IPR020846">
    <property type="entry name" value="MFS_dom"/>
</dbReference>
<feature type="transmembrane region" description="Helical" evidence="1">
    <location>
        <begin position="7"/>
        <end position="26"/>
    </location>
</feature>
<evidence type="ECO:0000313" key="4">
    <source>
        <dbReference type="Proteomes" id="UP000014660"/>
    </source>
</evidence>
<keyword evidence="4" id="KW-1185">Reference proteome</keyword>
<dbReference type="GO" id="GO:0005886">
    <property type="term" value="C:plasma membrane"/>
    <property type="evidence" value="ECO:0007669"/>
    <property type="project" value="TreeGrafter"/>
</dbReference>
<feature type="transmembrane region" description="Helical" evidence="1">
    <location>
        <begin position="344"/>
        <end position="363"/>
    </location>
</feature>
<dbReference type="Proteomes" id="UP000014660">
    <property type="component" value="Chromosome"/>
</dbReference>
<feature type="transmembrane region" description="Helical" evidence="1">
    <location>
        <begin position="311"/>
        <end position="332"/>
    </location>
</feature>
<feature type="transmembrane region" description="Helical" evidence="1">
    <location>
        <begin position="78"/>
        <end position="98"/>
    </location>
</feature>
<dbReference type="EMBL" id="CP004145">
    <property type="protein sequence ID" value="AGO61866.1"/>
    <property type="molecule type" value="Genomic_DNA"/>
</dbReference>
<gene>
    <name evidence="3" type="ORF">FACI_IFERC00001G1890</name>
</gene>
<evidence type="ECO:0000256" key="1">
    <source>
        <dbReference type="SAM" id="Phobius"/>
    </source>
</evidence>
<accession>S0ASB2</accession>
<feature type="transmembrane region" description="Helical" evidence="1">
    <location>
        <begin position="38"/>
        <end position="66"/>
    </location>
</feature>
<feature type="transmembrane region" description="Helical" evidence="1">
    <location>
        <begin position="104"/>
        <end position="128"/>
    </location>
</feature>
<feature type="transmembrane region" description="Helical" evidence="1">
    <location>
        <begin position="250"/>
        <end position="275"/>
    </location>
</feature>
<keyword evidence="1" id="KW-0472">Membrane</keyword>
<feature type="transmembrane region" description="Helical" evidence="1">
    <location>
        <begin position="135"/>
        <end position="154"/>
    </location>
</feature>
<dbReference type="Gene3D" id="1.20.1250.20">
    <property type="entry name" value="MFS general substrate transporter like domains"/>
    <property type="match status" value="2"/>
</dbReference>
<evidence type="ECO:0000259" key="2">
    <source>
        <dbReference type="PROSITE" id="PS50850"/>
    </source>
</evidence>
<dbReference type="RefSeq" id="WP_009887972.1">
    <property type="nucleotide sequence ID" value="NC_021592.1"/>
</dbReference>
<dbReference type="Pfam" id="PF07690">
    <property type="entry name" value="MFS_1"/>
    <property type="match status" value="1"/>
</dbReference>